<evidence type="ECO:0000313" key="3">
    <source>
        <dbReference type="EMBL" id="MBP2185226.1"/>
    </source>
</evidence>
<evidence type="ECO:0000313" key="4">
    <source>
        <dbReference type="Proteomes" id="UP000741013"/>
    </source>
</evidence>
<name>A0ABS4Q0M4_9PSEU</name>
<dbReference type="Proteomes" id="UP000741013">
    <property type="component" value="Unassembled WGS sequence"/>
</dbReference>
<dbReference type="InterPro" id="IPR017972">
    <property type="entry name" value="Cyt_P450_CS"/>
</dbReference>
<evidence type="ECO:0000256" key="1">
    <source>
        <dbReference type="ARBA" id="ARBA00010617"/>
    </source>
</evidence>
<proteinExistence type="inferred from homology"/>
<dbReference type="PROSITE" id="PS00086">
    <property type="entry name" value="CYTOCHROME_P450"/>
    <property type="match status" value="1"/>
</dbReference>
<feature type="region of interest" description="Disordered" evidence="2">
    <location>
        <begin position="1"/>
        <end position="21"/>
    </location>
</feature>
<reference evidence="3 4" key="1">
    <citation type="submission" date="2021-03" db="EMBL/GenBank/DDBJ databases">
        <title>Sequencing the genomes of 1000 actinobacteria strains.</title>
        <authorList>
            <person name="Klenk H.-P."/>
        </authorList>
    </citation>
    <scope>NUCLEOTIDE SEQUENCE [LARGE SCALE GENOMIC DNA]</scope>
    <source>
        <strain evidence="3 4">DSM 45510</strain>
    </source>
</reference>
<evidence type="ECO:0000256" key="2">
    <source>
        <dbReference type="SAM" id="MobiDB-lite"/>
    </source>
</evidence>
<comment type="similarity">
    <text evidence="1">Belongs to the cytochrome P450 family.</text>
</comment>
<feature type="region of interest" description="Disordered" evidence="2">
    <location>
        <begin position="378"/>
        <end position="412"/>
    </location>
</feature>
<dbReference type="InterPro" id="IPR036396">
    <property type="entry name" value="Cyt_P450_sf"/>
</dbReference>
<keyword evidence="4" id="KW-1185">Reference proteome</keyword>
<dbReference type="RefSeq" id="WP_209668141.1">
    <property type="nucleotide sequence ID" value="NZ_JAGGMS010000001.1"/>
</dbReference>
<protein>
    <submittedName>
        <fullName evidence="3">Cytochrome P450</fullName>
    </submittedName>
</protein>
<dbReference type="PANTHER" id="PTHR46696">
    <property type="entry name" value="P450, PUTATIVE (EUROFUNG)-RELATED"/>
    <property type="match status" value="1"/>
</dbReference>
<comment type="caution">
    <text evidence="3">The sequence shown here is derived from an EMBL/GenBank/DDBJ whole genome shotgun (WGS) entry which is preliminary data.</text>
</comment>
<dbReference type="SUPFAM" id="SSF48264">
    <property type="entry name" value="Cytochrome P450"/>
    <property type="match status" value="1"/>
</dbReference>
<sequence length="412" mass="44607">MSSCNVVGGHPSTPAHDKTQATCPKDLSVYNLMLRPGEARELLTALAARGPVHWDPYVSAWLVCGVDEVPLVLADERFSSKRLNTNHELGPGRTSGSTMDAVVARMMLLKDGHEHLRLKRVARAVLAPQRIRTLEPWMRELAAELLPLDQPRDLDFMRVAKAFPLRVLGRLLGIAESDLDMVLAGSDAITAIVSGLDHTVDPDVHRRARTLHEYALRLVRERREVPGDDGTSALVRAADEEGLGDEETAANLVMLIASGHQTMPGFLSISLHDALRADGFAAFEMNAALAKVTPSRFVGRVATEDAEVGGCRIRASDKVLVLLAAANWQLPPSGKGTRHLAFGHGRHRCAGAAMAELEGEVMFERMAEAMRAGIHLTGEDPEWNGDANLPSLTKLPLRLDAPAKANSSPSGR</sequence>
<dbReference type="PRINTS" id="PR00359">
    <property type="entry name" value="BP450"/>
</dbReference>
<organism evidence="3 4">
    <name type="scientific">Amycolatopsis magusensis</name>
    <dbReference type="NCBI Taxonomy" id="882444"/>
    <lineage>
        <taxon>Bacteria</taxon>
        <taxon>Bacillati</taxon>
        <taxon>Actinomycetota</taxon>
        <taxon>Actinomycetes</taxon>
        <taxon>Pseudonocardiales</taxon>
        <taxon>Pseudonocardiaceae</taxon>
        <taxon>Amycolatopsis</taxon>
    </lineage>
</organism>
<dbReference type="Gene3D" id="1.10.630.10">
    <property type="entry name" value="Cytochrome P450"/>
    <property type="match status" value="2"/>
</dbReference>
<gene>
    <name evidence="3" type="ORF">JOM49_006752</name>
</gene>
<dbReference type="InterPro" id="IPR002397">
    <property type="entry name" value="Cyt_P450_B"/>
</dbReference>
<dbReference type="EMBL" id="JAGGMS010000001">
    <property type="protein sequence ID" value="MBP2185226.1"/>
    <property type="molecule type" value="Genomic_DNA"/>
</dbReference>
<dbReference type="PANTHER" id="PTHR46696:SF1">
    <property type="entry name" value="CYTOCHROME P450 YJIB-RELATED"/>
    <property type="match status" value="1"/>
</dbReference>
<accession>A0ABS4Q0M4</accession>